<accession>A0AAY5KUZ9</accession>
<protein>
    <recommendedName>
        <fullName evidence="6">Endonuclease domain-containing 1 protein-like</fullName>
    </recommendedName>
</protein>
<keyword evidence="5" id="KW-1185">Reference proteome</keyword>
<dbReference type="SMART" id="SM00477">
    <property type="entry name" value="NUC"/>
    <property type="match status" value="1"/>
</dbReference>
<reference evidence="4 5" key="1">
    <citation type="submission" date="2020-02" db="EMBL/GenBank/DDBJ databases">
        <title>Esox lucius (northern pike) genome, fEsoLuc1, primary haplotype.</title>
        <authorList>
            <person name="Myers G."/>
            <person name="Karagic N."/>
            <person name="Meyer A."/>
            <person name="Pippel M."/>
            <person name="Reichard M."/>
            <person name="Winkler S."/>
            <person name="Tracey A."/>
            <person name="Sims Y."/>
            <person name="Howe K."/>
            <person name="Rhie A."/>
            <person name="Formenti G."/>
            <person name="Durbin R."/>
            <person name="Fedrigo O."/>
            <person name="Jarvis E.D."/>
        </authorList>
    </citation>
    <scope>NUCLEOTIDE SEQUENCE [LARGE SCALE GENOMIC DNA]</scope>
</reference>
<proteinExistence type="predicted"/>
<sequence length="323" mass="36590">MMGVLKLLSALFLLSLLCPGLSEVDGGFRKNCKAFFLNGVTPYIPRILEQGTVPKPNLKSYKPICQFYKNDYRFATLYDMNNKIPMFSAYKFTGGRGSGNNIDDTWKIEPQLENKNAIKSMAEESQGAQYTHQAVDQDYKNVNTDPLVNRGHLFPVMHADGDDAKESTYTLTNIVPQVQTFNGGSWKLMEENVTKIMNQSCKNSNNNTEAYVVTGAVPSENNTLNNRVNIPSFMWTAFCCEISTNQWHSGAHWGDNRNKSKKVRTVPLSVAELNNKLTNMYEKRFQLFPKECLKLKESFLKQMYNLAHDSACNIIRFIGDKVG</sequence>
<feature type="chain" id="PRO_5044308308" description="Endonuclease domain-containing 1 protein-like" evidence="1">
    <location>
        <begin position="23"/>
        <end position="323"/>
    </location>
</feature>
<dbReference type="AlphaFoldDB" id="A0AAY5KUZ9"/>
<feature type="domain" description="ENPP1-3/EXOG-like endonuclease/phosphodiesterase" evidence="2">
    <location>
        <begin position="71"/>
        <end position="287"/>
    </location>
</feature>
<reference evidence="4" key="2">
    <citation type="submission" date="2025-08" db="UniProtKB">
        <authorList>
            <consortium name="Ensembl"/>
        </authorList>
    </citation>
    <scope>IDENTIFICATION</scope>
</reference>
<dbReference type="GO" id="GO:0046872">
    <property type="term" value="F:metal ion binding"/>
    <property type="evidence" value="ECO:0007669"/>
    <property type="project" value="InterPro"/>
</dbReference>
<dbReference type="InterPro" id="IPR001604">
    <property type="entry name" value="Endo_G_ENPP1-like_dom"/>
</dbReference>
<evidence type="ECO:0000259" key="2">
    <source>
        <dbReference type="SMART" id="SM00477"/>
    </source>
</evidence>
<dbReference type="GeneTree" id="ENSGT01030000234592"/>
<dbReference type="PANTHER" id="PTHR21472:SF15">
    <property type="entry name" value="ENDONUCLEASE DOMAIN-CONTAINING 1 PROTEIN-RELATED"/>
    <property type="match status" value="1"/>
</dbReference>
<name>A0AAY5KUZ9_ESOLU</name>
<dbReference type="InterPro" id="IPR044929">
    <property type="entry name" value="DNA/RNA_non-sp_Endonuclease_sf"/>
</dbReference>
<keyword evidence="1" id="KW-0732">Signal</keyword>
<dbReference type="SUPFAM" id="SSF54060">
    <property type="entry name" value="His-Me finger endonucleases"/>
    <property type="match status" value="1"/>
</dbReference>
<dbReference type="InterPro" id="IPR039015">
    <property type="entry name" value="ENDOD1"/>
</dbReference>
<dbReference type="PANTHER" id="PTHR21472">
    <property type="entry name" value="ENDONUCLEASE DOMAIN-CONTAINING 1 PROTEIN ENDOD1"/>
    <property type="match status" value="1"/>
</dbReference>
<evidence type="ECO:0000256" key="1">
    <source>
        <dbReference type="SAM" id="SignalP"/>
    </source>
</evidence>
<dbReference type="InterPro" id="IPR044925">
    <property type="entry name" value="His-Me_finger_sf"/>
</dbReference>
<dbReference type="Proteomes" id="UP000265140">
    <property type="component" value="Chromosome 24"/>
</dbReference>
<reference evidence="4" key="3">
    <citation type="submission" date="2025-09" db="UniProtKB">
        <authorList>
            <consortium name="Ensembl"/>
        </authorList>
    </citation>
    <scope>IDENTIFICATION</scope>
</reference>
<evidence type="ECO:0000259" key="3">
    <source>
        <dbReference type="SMART" id="SM00892"/>
    </source>
</evidence>
<evidence type="ECO:0000313" key="5">
    <source>
        <dbReference type="Proteomes" id="UP000265140"/>
    </source>
</evidence>
<dbReference type="Pfam" id="PF01223">
    <property type="entry name" value="Endonuclease_NS"/>
    <property type="match status" value="1"/>
</dbReference>
<feature type="signal peptide" evidence="1">
    <location>
        <begin position="1"/>
        <end position="22"/>
    </location>
</feature>
<dbReference type="Ensembl" id="ENSELUT00000096615.1">
    <property type="protein sequence ID" value="ENSELUP00000092998.1"/>
    <property type="gene ID" value="ENSELUG00000037924.1"/>
</dbReference>
<dbReference type="GO" id="GO:0003676">
    <property type="term" value="F:nucleic acid binding"/>
    <property type="evidence" value="ECO:0007669"/>
    <property type="project" value="InterPro"/>
</dbReference>
<feature type="domain" description="DNA/RNA non-specific endonuclease/pyrophosphatase/phosphodiesterase" evidence="3">
    <location>
        <begin position="70"/>
        <end position="306"/>
    </location>
</feature>
<dbReference type="Gene3D" id="3.40.570.10">
    <property type="entry name" value="Extracellular Endonuclease, subunit A"/>
    <property type="match status" value="1"/>
</dbReference>
<evidence type="ECO:0008006" key="6">
    <source>
        <dbReference type="Google" id="ProtNLM"/>
    </source>
</evidence>
<evidence type="ECO:0000313" key="4">
    <source>
        <dbReference type="Ensembl" id="ENSELUP00000092998.1"/>
    </source>
</evidence>
<dbReference type="InterPro" id="IPR020821">
    <property type="entry name" value="ENPP1-3/EXOG-like_nuc-like"/>
</dbReference>
<organism evidence="4 5">
    <name type="scientific">Esox lucius</name>
    <name type="common">Northern pike</name>
    <dbReference type="NCBI Taxonomy" id="8010"/>
    <lineage>
        <taxon>Eukaryota</taxon>
        <taxon>Metazoa</taxon>
        <taxon>Chordata</taxon>
        <taxon>Craniata</taxon>
        <taxon>Vertebrata</taxon>
        <taxon>Euteleostomi</taxon>
        <taxon>Actinopterygii</taxon>
        <taxon>Neopterygii</taxon>
        <taxon>Teleostei</taxon>
        <taxon>Protacanthopterygii</taxon>
        <taxon>Esociformes</taxon>
        <taxon>Esocidae</taxon>
        <taxon>Esox</taxon>
    </lineage>
</organism>
<dbReference type="SMART" id="SM00892">
    <property type="entry name" value="Endonuclease_NS"/>
    <property type="match status" value="1"/>
</dbReference>
<dbReference type="GO" id="GO:0016787">
    <property type="term" value="F:hydrolase activity"/>
    <property type="evidence" value="ECO:0007669"/>
    <property type="project" value="InterPro"/>
</dbReference>